<comment type="caution">
    <text evidence="1">The sequence shown here is derived from an EMBL/GenBank/DDBJ whole genome shotgun (WGS) entry which is preliminary data.</text>
</comment>
<gene>
    <name evidence="1" type="ORF">PGLA1383_LOCUS29408</name>
</gene>
<dbReference type="AlphaFoldDB" id="A0A813FLY9"/>
<dbReference type="EMBL" id="CAJNNV010025032">
    <property type="protein sequence ID" value="CAE8611606.1"/>
    <property type="molecule type" value="Genomic_DNA"/>
</dbReference>
<name>A0A813FLY9_POLGL</name>
<protein>
    <submittedName>
        <fullName evidence="1">Uncharacterized protein</fullName>
    </submittedName>
</protein>
<evidence type="ECO:0000313" key="2">
    <source>
        <dbReference type="Proteomes" id="UP000654075"/>
    </source>
</evidence>
<reference evidence="1" key="1">
    <citation type="submission" date="2021-02" db="EMBL/GenBank/DDBJ databases">
        <authorList>
            <person name="Dougan E. K."/>
            <person name="Rhodes N."/>
            <person name="Thang M."/>
            <person name="Chan C."/>
        </authorList>
    </citation>
    <scope>NUCLEOTIDE SEQUENCE</scope>
</reference>
<organism evidence="1 2">
    <name type="scientific">Polarella glacialis</name>
    <name type="common">Dinoflagellate</name>
    <dbReference type="NCBI Taxonomy" id="89957"/>
    <lineage>
        <taxon>Eukaryota</taxon>
        <taxon>Sar</taxon>
        <taxon>Alveolata</taxon>
        <taxon>Dinophyceae</taxon>
        <taxon>Suessiales</taxon>
        <taxon>Suessiaceae</taxon>
        <taxon>Polarella</taxon>
    </lineage>
</organism>
<keyword evidence="2" id="KW-1185">Reference proteome</keyword>
<sequence>MTTQISFLLDFNLDYDVNSNPKSYKVPRITYKLFVLHETSIQMAMRLALHTSPPVTCMFAGLGSSFASLAMSLVCEVEGDPFFWLPHFPQGRIARNLALPKSVPNCIYPGHCL</sequence>
<accession>A0A813FLY9</accession>
<dbReference type="Proteomes" id="UP000654075">
    <property type="component" value="Unassembled WGS sequence"/>
</dbReference>
<proteinExistence type="predicted"/>
<evidence type="ECO:0000313" key="1">
    <source>
        <dbReference type="EMBL" id="CAE8611606.1"/>
    </source>
</evidence>